<dbReference type="SUPFAM" id="SSF46689">
    <property type="entry name" value="Homeodomain-like"/>
    <property type="match status" value="2"/>
</dbReference>
<proteinExistence type="predicted"/>
<gene>
    <name evidence="5" type="ORF">ABHF33_06515</name>
</gene>
<evidence type="ECO:0000313" key="5">
    <source>
        <dbReference type="EMBL" id="XBM01913.1"/>
    </source>
</evidence>
<dbReference type="PANTHER" id="PTHR43280">
    <property type="entry name" value="ARAC-FAMILY TRANSCRIPTIONAL REGULATOR"/>
    <property type="match status" value="1"/>
</dbReference>
<dbReference type="InterPro" id="IPR018062">
    <property type="entry name" value="HTH_AraC-typ_CS"/>
</dbReference>
<protein>
    <submittedName>
        <fullName evidence="5">AraC family transcriptional regulator</fullName>
    </submittedName>
</protein>
<keyword evidence="2" id="KW-0238">DNA-binding</keyword>
<dbReference type="RefSeq" id="WP_348946150.1">
    <property type="nucleotide sequence ID" value="NZ_CP157355.1"/>
</dbReference>
<organism evidence="5">
    <name type="scientific">Chitinibacter mangrovi</name>
    <dbReference type="NCBI Taxonomy" id="3153927"/>
    <lineage>
        <taxon>Bacteria</taxon>
        <taxon>Pseudomonadati</taxon>
        <taxon>Pseudomonadota</taxon>
        <taxon>Betaproteobacteria</taxon>
        <taxon>Neisseriales</taxon>
        <taxon>Chitinibacteraceae</taxon>
        <taxon>Chitinibacter</taxon>
    </lineage>
</organism>
<keyword evidence="3" id="KW-0804">Transcription</keyword>
<dbReference type="InterPro" id="IPR037923">
    <property type="entry name" value="HTH-like"/>
</dbReference>
<dbReference type="GO" id="GO:0043565">
    <property type="term" value="F:sequence-specific DNA binding"/>
    <property type="evidence" value="ECO:0007669"/>
    <property type="project" value="InterPro"/>
</dbReference>
<evidence type="ECO:0000256" key="1">
    <source>
        <dbReference type="ARBA" id="ARBA00023015"/>
    </source>
</evidence>
<dbReference type="InterPro" id="IPR014710">
    <property type="entry name" value="RmlC-like_jellyroll"/>
</dbReference>
<dbReference type="PROSITE" id="PS01124">
    <property type="entry name" value="HTH_ARAC_FAMILY_2"/>
    <property type="match status" value="1"/>
</dbReference>
<evidence type="ECO:0000256" key="2">
    <source>
        <dbReference type="ARBA" id="ARBA00023125"/>
    </source>
</evidence>
<sequence>MKASYEVVSVAHSESWSFFTRHQQSSLPFNWHYHPEYELSLVLNAKGQRYIGDHIAAVHGHDLVLTGPNLPHTWAVSALNEQAQIEVRVIWFTHEWLAQLCQVCPECTPLLQAFAQAQHGLLYSAATLAQVQPLMEEMLNASMMNRLVLLFKVLQLLAQDTPTPLSAATFSSPTPPRSEQRLNRVTQYLLDHYDQPLDLVRLAQLANLSANSLCRSFKQHTRMTLSDYLSQLRIARACEALIEGQEPISVIAYRVGYTHLTHFNRQFKRIKQLSPSEFRARFNRESDKT</sequence>
<evidence type="ECO:0000256" key="3">
    <source>
        <dbReference type="ARBA" id="ARBA00023163"/>
    </source>
</evidence>
<name>A0AAU7FE00_9NEIS</name>
<dbReference type="Gene3D" id="2.60.120.10">
    <property type="entry name" value="Jelly Rolls"/>
    <property type="match status" value="1"/>
</dbReference>
<dbReference type="InterPro" id="IPR018060">
    <property type="entry name" value="HTH_AraC"/>
</dbReference>
<evidence type="ECO:0000259" key="4">
    <source>
        <dbReference type="PROSITE" id="PS01124"/>
    </source>
</evidence>
<dbReference type="Gene3D" id="1.10.10.60">
    <property type="entry name" value="Homeodomain-like"/>
    <property type="match status" value="2"/>
</dbReference>
<dbReference type="KEGG" id="cmav:ABHF33_06515"/>
<dbReference type="AlphaFoldDB" id="A0AAU7FE00"/>
<keyword evidence="1" id="KW-0805">Transcription regulation</keyword>
<dbReference type="Pfam" id="PF12833">
    <property type="entry name" value="HTH_18"/>
    <property type="match status" value="1"/>
</dbReference>
<dbReference type="SMART" id="SM00342">
    <property type="entry name" value="HTH_ARAC"/>
    <property type="match status" value="1"/>
</dbReference>
<accession>A0AAU7FE00</accession>
<dbReference type="PROSITE" id="PS00041">
    <property type="entry name" value="HTH_ARAC_FAMILY_1"/>
    <property type="match status" value="1"/>
</dbReference>
<dbReference type="GO" id="GO:0003700">
    <property type="term" value="F:DNA-binding transcription factor activity"/>
    <property type="evidence" value="ECO:0007669"/>
    <property type="project" value="InterPro"/>
</dbReference>
<dbReference type="SUPFAM" id="SSF51215">
    <property type="entry name" value="Regulatory protein AraC"/>
    <property type="match status" value="1"/>
</dbReference>
<reference evidence="5" key="1">
    <citation type="submission" date="2024-05" db="EMBL/GenBank/DDBJ databases">
        <authorList>
            <person name="Yang L."/>
            <person name="Pan L."/>
        </authorList>
    </citation>
    <scope>NUCLEOTIDE SEQUENCE</scope>
    <source>
        <strain evidence="5">FCG-7</strain>
    </source>
</reference>
<dbReference type="InterPro" id="IPR009057">
    <property type="entry name" value="Homeodomain-like_sf"/>
</dbReference>
<dbReference type="EMBL" id="CP157355">
    <property type="protein sequence ID" value="XBM01913.1"/>
    <property type="molecule type" value="Genomic_DNA"/>
</dbReference>
<dbReference type="PANTHER" id="PTHR43280:SF27">
    <property type="entry name" value="TRANSCRIPTIONAL REGULATOR MTLR"/>
    <property type="match status" value="1"/>
</dbReference>
<feature type="domain" description="HTH araC/xylS-type" evidence="4">
    <location>
        <begin position="183"/>
        <end position="281"/>
    </location>
</feature>